<evidence type="ECO:0000313" key="3">
    <source>
        <dbReference type="Proteomes" id="UP000002035"/>
    </source>
</evidence>
<reference evidence="3" key="1">
    <citation type="journal article" date="2012" name="MBio">
        <title>Comparative genome analysis of Trichophyton rubrum and related dermatophytes reveals candidate genes involved in infection.</title>
        <authorList>
            <person name="Martinez D.A."/>
            <person name="Oliver B.G."/>
            <person name="Graeser Y."/>
            <person name="Goldberg J.M."/>
            <person name="Li W."/>
            <person name="Martinez-Rossi N.M."/>
            <person name="Monod M."/>
            <person name="Shelest E."/>
            <person name="Barton R.C."/>
            <person name="Birch E."/>
            <person name="Brakhage A.A."/>
            <person name="Chen Z."/>
            <person name="Gurr S.J."/>
            <person name="Heiman D."/>
            <person name="Heitman J."/>
            <person name="Kosti I."/>
            <person name="Rossi A."/>
            <person name="Saif S."/>
            <person name="Samalova M."/>
            <person name="Saunders C.W."/>
            <person name="Shea T."/>
            <person name="Summerbell R.C."/>
            <person name="Xu J."/>
            <person name="Young S."/>
            <person name="Zeng Q."/>
            <person name="Birren B.W."/>
            <person name="Cuomo C.A."/>
            <person name="White T.C."/>
        </authorList>
    </citation>
    <scope>NUCLEOTIDE SEQUENCE [LARGE SCALE GENOMIC DNA]</scope>
    <source>
        <strain evidence="3">ATCC MYA-4605 / CBS 113480</strain>
    </source>
</reference>
<dbReference type="AlphaFoldDB" id="C5FXS2"/>
<evidence type="ECO:0000313" key="2">
    <source>
        <dbReference type="EMBL" id="EEQ35112.1"/>
    </source>
</evidence>
<dbReference type="eggNOG" id="ENOG502RQV3">
    <property type="taxonomic scope" value="Eukaryota"/>
</dbReference>
<gene>
    <name evidence="2" type="ORF">MCYG_07931</name>
</gene>
<dbReference type="HOGENOM" id="CLU_2229683_0_0_1"/>
<dbReference type="GeneID" id="9226377"/>
<dbReference type="OrthoDB" id="4172078at2759"/>
<dbReference type="EMBL" id="DS995707">
    <property type="protein sequence ID" value="EEQ35112.1"/>
    <property type="molecule type" value="Genomic_DNA"/>
</dbReference>
<sequence>MFFSKTIAVCVIAACSALVSASPAPVITPKPCYTRTLSYRAAFCPATYTPPCDGPCFVAVTTSIPCPEKRCPTTKTVSVNYGCPTCTSVCPTVTKSCSASPTLGPTLTAS</sequence>
<dbReference type="RefSeq" id="XP_002844148.1">
    <property type="nucleotide sequence ID" value="XM_002844102.1"/>
</dbReference>
<organism evidence="2 3">
    <name type="scientific">Arthroderma otae (strain ATCC MYA-4605 / CBS 113480)</name>
    <name type="common">Microsporum canis</name>
    <dbReference type="NCBI Taxonomy" id="554155"/>
    <lineage>
        <taxon>Eukaryota</taxon>
        <taxon>Fungi</taxon>
        <taxon>Dikarya</taxon>
        <taxon>Ascomycota</taxon>
        <taxon>Pezizomycotina</taxon>
        <taxon>Eurotiomycetes</taxon>
        <taxon>Eurotiomycetidae</taxon>
        <taxon>Onygenales</taxon>
        <taxon>Arthrodermataceae</taxon>
        <taxon>Microsporum</taxon>
    </lineage>
</organism>
<feature type="chain" id="PRO_5002950410" evidence="1">
    <location>
        <begin position="22"/>
        <end position="110"/>
    </location>
</feature>
<accession>C5FXS2</accession>
<keyword evidence="1" id="KW-0732">Signal</keyword>
<feature type="signal peptide" evidence="1">
    <location>
        <begin position="1"/>
        <end position="21"/>
    </location>
</feature>
<evidence type="ECO:0000256" key="1">
    <source>
        <dbReference type="SAM" id="SignalP"/>
    </source>
</evidence>
<keyword evidence="3" id="KW-1185">Reference proteome</keyword>
<protein>
    <submittedName>
        <fullName evidence="2">Uncharacterized protein</fullName>
    </submittedName>
</protein>
<dbReference type="VEuPathDB" id="FungiDB:MCYG_07931"/>
<dbReference type="Proteomes" id="UP000002035">
    <property type="component" value="Unassembled WGS sequence"/>
</dbReference>
<proteinExistence type="predicted"/>
<name>C5FXS2_ARTOC</name>